<dbReference type="InterPro" id="IPR045274">
    <property type="entry name" value="WAK-like"/>
</dbReference>
<sequence>MHSMHLSTGSLVCHGDIKPANILLDEHITTKISDFGLSRLLSTTRHTMNKGCLTPRSDVYSFGVVLLELITRKRVKEGSISLIDNLSKAFAKRRVQLRELFDDEIVNEGNMEALETIGKLANKCLDLNIKNRPRMNVVVEQLRELWKGRRGGQGLVKMSLGIFKMNAVSSAMRTKLQNVKVFTTWELIRITQNYSCLPSHVRIMSQIVHKNIIKLLGYCFEEDNPILVFEYAFASKRCLTAILHGNKDHLSLELRLKIAVQTAQALAYIHSPSTGVTHHGSVVPSNILVDDNFMPKVTGYKALLERTDTLYDDYNTRAALKDDYDDYTNPRSEFKSDVYNFGIVLMELISRKKPVDDNGSRLIYKLRTGENGTEMFDKEISSNFEVAILEQIVWLIIKCTNLLEDERPTMEQVAEYLDTVRRFRKNHIYSCVRCIAANKLH</sequence>
<reference evidence="4 5" key="1">
    <citation type="submission" date="2012-08" db="EMBL/GenBank/DDBJ databases">
        <title>Oryza genome evolution.</title>
        <authorList>
            <person name="Wing R.A."/>
        </authorList>
    </citation>
    <scope>NUCLEOTIDE SEQUENCE</scope>
</reference>
<dbReference type="AlphaFoldDB" id="A0A0D9XT45"/>
<dbReference type="STRING" id="77586.A0A0D9XT45"/>
<dbReference type="InterPro" id="IPR001245">
    <property type="entry name" value="Ser-Thr/Tyr_kinase_cat_dom"/>
</dbReference>
<accession>A0A0D9XT45</accession>
<dbReference type="SMART" id="SM00220">
    <property type="entry name" value="S_TKc"/>
    <property type="match status" value="1"/>
</dbReference>
<name>A0A0D9XT45_9ORYZ</name>
<dbReference type="GO" id="GO:0005524">
    <property type="term" value="F:ATP binding"/>
    <property type="evidence" value="ECO:0007669"/>
    <property type="project" value="UniProtKB-KW"/>
</dbReference>
<dbReference type="GO" id="GO:0004674">
    <property type="term" value="F:protein serine/threonine kinase activity"/>
    <property type="evidence" value="ECO:0007669"/>
    <property type="project" value="TreeGrafter"/>
</dbReference>
<dbReference type="Gene3D" id="3.30.200.20">
    <property type="entry name" value="Phosphorylase Kinase, domain 1"/>
    <property type="match status" value="1"/>
</dbReference>
<evidence type="ECO:0000259" key="3">
    <source>
        <dbReference type="PROSITE" id="PS50011"/>
    </source>
</evidence>
<keyword evidence="1" id="KW-0547">Nucleotide-binding</keyword>
<dbReference type="Gramene" id="LPERR11G13410.2">
    <property type="protein sequence ID" value="LPERR11G13410.2"/>
    <property type="gene ID" value="LPERR11G13410"/>
</dbReference>
<proteinExistence type="predicted"/>
<keyword evidence="2" id="KW-0067">ATP-binding</keyword>
<dbReference type="InterPro" id="IPR011009">
    <property type="entry name" value="Kinase-like_dom_sf"/>
</dbReference>
<dbReference type="Pfam" id="PF00069">
    <property type="entry name" value="Pkinase"/>
    <property type="match status" value="1"/>
</dbReference>
<dbReference type="PROSITE" id="PS00108">
    <property type="entry name" value="PROTEIN_KINASE_ST"/>
    <property type="match status" value="1"/>
</dbReference>
<dbReference type="GO" id="GO:0005886">
    <property type="term" value="C:plasma membrane"/>
    <property type="evidence" value="ECO:0007669"/>
    <property type="project" value="TreeGrafter"/>
</dbReference>
<dbReference type="HOGENOM" id="CLU_000288_137_2_1"/>
<evidence type="ECO:0000313" key="4">
    <source>
        <dbReference type="EnsemblPlants" id="LPERR11G13410.2"/>
    </source>
</evidence>
<reference evidence="4" key="3">
    <citation type="submission" date="2015-04" db="UniProtKB">
        <authorList>
            <consortium name="EnsemblPlants"/>
        </authorList>
    </citation>
    <scope>IDENTIFICATION</scope>
</reference>
<dbReference type="PANTHER" id="PTHR27005:SF468">
    <property type="entry name" value="OS01G0310500 PROTEIN"/>
    <property type="match status" value="1"/>
</dbReference>
<feature type="domain" description="Protein kinase" evidence="3">
    <location>
        <begin position="1"/>
        <end position="146"/>
    </location>
</feature>
<dbReference type="Proteomes" id="UP000032180">
    <property type="component" value="Chromosome 11"/>
</dbReference>
<dbReference type="SUPFAM" id="SSF56112">
    <property type="entry name" value="Protein kinase-like (PK-like)"/>
    <property type="match status" value="2"/>
</dbReference>
<dbReference type="eggNOG" id="KOG1187">
    <property type="taxonomic scope" value="Eukaryota"/>
</dbReference>
<dbReference type="InterPro" id="IPR008271">
    <property type="entry name" value="Ser/Thr_kinase_AS"/>
</dbReference>
<dbReference type="PANTHER" id="PTHR27005">
    <property type="entry name" value="WALL-ASSOCIATED RECEPTOR KINASE-LIKE 21"/>
    <property type="match status" value="1"/>
</dbReference>
<protein>
    <recommendedName>
        <fullName evidence="3">Protein kinase domain-containing protein</fullName>
    </recommendedName>
</protein>
<organism evidence="4 5">
    <name type="scientific">Leersia perrieri</name>
    <dbReference type="NCBI Taxonomy" id="77586"/>
    <lineage>
        <taxon>Eukaryota</taxon>
        <taxon>Viridiplantae</taxon>
        <taxon>Streptophyta</taxon>
        <taxon>Embryophyta</taxon>
        <taxon>Tracheophyta</taxon>
        <taxon>Spermatophyta</taxon>
        <taxon>Magnoliopsida</taxon>
        <taxon>Liliopsida</taxon>
        <taxon>Poales</taxon>
        <taxon>Poaceae</taxon>
        <taxon>BOP clade</taxon>
        <taxon>Oryzoideae</taxon>
        <taxon>Oryzeae</taxon>
        <taxon>Oryzinae</taxon>
        <taxon>Leersia</taxon>
    </lineage>
</organism>
<dbReference type="Pfam" id="PF07714">
    <property type="entry name" value="PK_Tyr_Ser-Thr"/>
    <property type="match status" value="1"/>
</dbReference>
<evidence type="ECO:0000313" key="5">
    <source>
        <dbReference type="Proteomes" id="UP000032180"/>
    </source>
</evidence>
<evidence type="ECO:0000256" key="2">
    <source>
        <dbReference type="ARBA" id="ARBA00022840"/>
    </source>
</evidence>
<feature type="domain" description="Protein kinase" evidence="3">
    <location>
        <begin position="139"/>
        <end position="430"/>
    </location>
</feature>
<dbReference type="EnsemblPlants" id="LPERR11G13410.2">
    <property type="protein sequence ID" value="LPERR11G13410.2"/>
    <property type="gene ID" value="LPERR11G13410"/>
</dbReference>
<keyword evidence="5" id="KW-1185">Reference proteome</keyword>
<dbReference type="Gene3D" id="1.10.510.10">
    <property type="entry name" value="Transferase(Phosphotransferase) domain 1"/>
    <property type="match status" value="2"/>
</dbReference>
<dbReference type="PROSITE" id="PS50011">
    <property type="entry name" value="PROTEIN_KINASE_DOM"/>
    <property type="match status" value="2"/>
</dbReference>
<dbReference type="InterPro" id="IPR000719">
    <property type="entry name" value="Prot_kinase_dom"/>
</dbReference>
<dbReference type="GO" id="GO:0007166">
    <property type="term" value="P:cell surface receptor signaling pathway"/>
    <property type="evidence" value="ECO:0007669"/>
    <property type="project" value="InterPro"/>
</dbReference>
<reference evidence="5" key="2">
    <citation type="submission" date="2013-12" db="EMBL/GenBank/DDBJ databases">
        <authorList>
            <person name="Yu Y."/>
            <person name="Lee S."/>
            <person name="de Baynast K."/>
            <person name="Wissotski M."/>
            <person name="Liu L."/>
            <person name="Talag J."/>
            <person name="Goicoechea J."/>
            <person name="Angelova A."/>
            <person name="Jetty R."/>
            <person name="Kudrna D."/>
            <person name="Golser W."/>
            <person name="Rivera L."/>
            <person name="Zhang J."/>
            <person name="Wing R."/>
        </authorList>
    </citation>
    <scope>NUCLEOTIDE SEQUENCE</scope>
</reference>
<evidence type="ECO:0000256" key="1">
    <source>
        <dbReference type="ARBA" id="ARBA00022741"/>
    </source>
</evidence>